<accession>A0A7Y0A6W7</accession>
<proteinExistence type="predicted"/>
<evidence type="ECO:0000313" key="2">
    <source>
        <dbReference type="Proteomes" id="UP000552615"/>
    </source>
</evidence>
<dbReference type="AlphaFoldDB" id="A0A7Y0A6W7"/>
<organism evidence="1 2">
    <name type="scientific">Chryseobacterium cheonjiense</name>
    <dbReference type="NCBI Taxonomy" id="2728845"/>
    <lineage>
        <taxon>Bacteria</taxon>
        <taxon>Pseudomonadati</taxon>
        <taxon>Bacteroidota</taxon>
        <taxon>Flavobacteriia</taxon>
        <taxon>Flavobacteriales</taxon>
        <taxon>Weeksellaceae</taxon>
        <taxon>Chryseobacterium group</taxon>
        <taxon>Chryseobacterium</taxon>
    </lineage>
</organism>
<dbReference type="EMBL" id="JABBGF010000001">
    <property type="protein sequence ID" value="NML57769.1"/>
    <property type="molecule type" value="Genomic_DNA"/>
</dbReference>
<gene>
    <name evidence="1" type="ORF">HHL20_10480</name>
</gene>
<sequence length="363" mass="43247">MIKRLLLIICSLHTFQLLYSQKFDDSACWEYFRITDKLRKDQPVDPVEWKHFIKNEAIQVYLKDQGVDSIYIDNYRKIMETVYMPKNEAKLQQRLKDPYNNWWTYIINEYKINEDKMKAYLKNIEQQPEKYLDLSYQYSYQMLPKKDHKRAPEYKITIIPVHNDAHVENGWMIYTLLAAYFNDYNKMGILGGHEFQHVLRPRMDFDVDQEDLVIVSMLQRILNEGSADLIDKRYQGEDAKNLLEFQRGYPESFLSDGYKTLKNIDSLLSAKPLEKSQLKLNKLFKGWNTSGHIPGYYMANIIEKAGYKKQLIKHIEDPFNFVYLYNKSANKTKDAYVISDQTIAIIEDLDKKYRPKSHIVRHQ</sequence>
<dbReference type="Pfam" id="PF18958">
    <property type="entry name" value="DUF5700"/>
    <property type="match status" value="1"/>
</dbReference>
<reference evidence="1 2" key="1">
    <citation type="submission" date="2020-04" db="EMBL/GenBank/DDBJ databases">
        <title>Chryseobacterium sp. RJ-7-14 sp. nov., isolated from Jeju soil.</title>
        <authorList>
            <person name="Dahal R.H."/>
            <person name="Chaudhary D.K."/>
        </authorList>
    </citation>
    <scope>NUCLEOTIDE SEQUENCE [LARGE SCALE GENOMIC DNA]</scope>
    <source>
        <strain evidence="1 2">RJ-7-14</strain>
    </source>
</reference>
<protein>
    <recommendedName>
        <fullName evidence="3">DUF2268 domain-containing protein</fullName>
    </recommendedName>
</protein>
<keyword evidence="2" id="KW-1185">Reference proteome</keyword>
<evidence type="ECO:0008006" key="3">
    <source>
        <dbReference type="Google" id="ProtNLM"/>
    </source>
</evidence>
<dbReference type="RefSeq" id="WP_169231072.1">
    <property type="nucleotide sequence ID" value="NZ_JABBGF010000001.1"/>
</dbReference>
<comment type="caution">
    <text evidence="1">The sequence shown here is derived from an EMBL/GenBank/DDBJ whole genome shotgun (WGS) entry which is preliminary data.</text>
</comment>
<dbReference type="InterPro" id="IPR043754">
    <property type="entry name" value="DUF5700"/>
</dbReference>
<evidence type="ECO:0000313" key="1">
    <source>
        <dbReference type="EMBL" id="NML57769.1"/>
    </source>
</evidence>
<name>A0A7Y0A6W7_9FLAO</name>
<dbReference type="Proteomes" id="UP000552615">
    <property type="component" value="Unassembled WGS sequence"/>
</dbReference>